<dbReference type="Proteomes" id="UP000887565">
    <property type="component" value="Unplaced"/>
</dbReference>
<name>A0A915KNF6_ROMCU</name>
<accession>A0A915KNF6</accession>
<dbReference type="WBParaSite" id="nRc.2.0.1.t39984-RA">
    <property type="protein sequence ID" value="nRc.2.0.1.t39984-RA"/>
    <property type="gene ID" value="nRc.2.0.1.g39984"/>
</dbReference>
<organism evidence="1 2">
    <name type="scientific">Romanomermis culicivorax</name>
    <name type="common">Nematode worm</name>
    <dbReference type="NCBI Taxonomy" id="13658"/>
    <lineage>
        <taxon>Eukaryota</taxon>
        <taxon>Metazoa</taxon>
        <taxon>Ecdysozoa</taxon>
        <taxon>Nematoda</taxon>
        <taxon>Enoplea</taxon>
        <taxon>Dorylaimia</taxon>
        <taxon>Mermithida</taxon>
        <taxon>Mermithoidea</taxon>
        <taxon>Mermithidae</taxon>
        <taxon>Romanomermis</taxon>
    </lineage>
</organism>
<dbReference type="AlphaFoldDB" id="A0A915KNF6"/>
<reference evidence="2" key="1">
    <citation type="submission" date="2022-11" db="UniProtKB">
        <authorList>
            <consortium name="WormBaseParasite"/>
        </authorList>
    </citation>
    <scope>IDENTIFICATION</scope>
</reference>
<keyword evidence="1" id="KW-1185">Reference proteome</keyword>
<evidence type="ECO:0000313" key="1">
    <source>
        <dbReference type="Proteomes" id="UP000887565"/>
    </source>
</evidence>
<protein>
    <submittedName>
        <fullName evidence="2">Uncharacterized protein</fullName>
    </submittedName>
</protein>
<evidence type="ECO:0000313" key="2">
    <source>
        <dbReference type="WBParaSite" id="nRc.2.0.1.t39984-RA"/>
    </source>
</evidence>
<proteinExistence type="predicted"/>
<sequence length="66" mass="7403">MQHAVDVFPSYPSIASSNDLHMKGGFKTTYSFDKPSLNSEHLKVDDLISYDNRKHKKFCGASGQIL</sequence>